<accession>A0A383CTY1</accession>
<organism evidence="1">
    <name type="scientific">marine metagenome</name>
    <dbReference type="NCBI Taxonomy" id="408172"/>
    <lineage>
        <taxon>unclassified sequences</taxon>
        <taxon>metagenomes</taxon>
        <taxon>ecological metagenomes</taxon>
    </lineage>
</organism>
<gene>
    <name evidence="1" type="ORF">METZ01_LOCUS488661</name>
</gene>
<proteinExistence type="predicted"/>
<protein>
    <submittedName>
        <fullName evidence="1">Uncharacterized protein</fullName>
    </submittedName>
</protein>
<dbReference type="PROSITE" id="PS51257">
    <property type="entry name" value="PROKAR_LIPOPROTEIN"/>
    <property type="match status" value="1"/>
</dbReference>
<evidence type="ECO:0000313" key="1">
    <source>
        <dbReference type="EMBL" id="SVE35807.1"/>
    </source>
</evidence>
<reference evidence="1" key="1">
    <citation type="submission" date="2018-05" db="EMBL/GenBank/DDBJ databases">
        <authorList>
            <person name="Lanie J.A."/>
            <person name="Ng W.-L."/>
            <person name="Kazmierczak K.M."/>
            <person name="Andrzejewski T.M."/>
            <person name="Davidsen T.M."/>
            <person name="Wayne K.J."/>
            <person name="Tettelin H."/>
            <person name="Glass J.I."/>
            <person name="Rusch D."/>
            <person name="Podicherti R."/>
            <person name="Tsui H.-C.T."/>
            <person name="Winkler M.E."/>
        </authorList>
    </citation>
    <scope>NUCLEOTIDE SEQUENCE</scope>
</reference>
<dbReference type="AlphaFoldDB" id="A0A383CTY1"/>
<sequence length="90" mass="9794">MIKRNIIKLILPIVLIVFIGSCDQDAKCNSCGDLLGGFIYMKVTASDLAKYEGLVALDGIDVGACIRAYILEEELNVNTVSIVDDCCCEF</sequence>
<name>A0A383CTY1_9ZZZZ</name>
<dbReference type="EMBL" id="UINC01211771">
    <property type="protein sequence ID" value="SVE35807.1"/>
    <property type="molecule type" value="Genomic_DNA"/>
</dbReference>